<organism evidence="1 2">
    <name type="scientific">Planosporangium thailandense</name>
    <dbReference type="NCBI Taxonomy" id="765197"/>
    <lineage>
        <taxon>Bacteria</taxon>
        <taxon>Bacillati</taxon>
        <taxon>Actinomycetota</taxon>
        <taxon>Actinomycetes</taxon>
        <taxon>Micromonosporales</taxon>
        <taxon>Micromonosporaceae</taxon>
        <taxon>Planosporangium</taxon>
    </lineage>
</organism>
<dbReference type="Proteomes" id="UP000722989">
    <property type="component" value="Unassembled WGS sequence"/>
</dbReference>
<proteinExistence type="predicted"/>
<comment type="caution">
    <text evidence="1">The sequence shown here is derived from an EMBL/GenBank/DDBJ whole genome shotgun (WGS) entry which is preliminary data.</text>
</comment>
<keyword evidence="2" id="KW-1185">Reference proteome</keyword>
<dbReference type="RefSeq" id="WP_167924174.1">
    <property type="nucleotide sequence ID" value="NZ_JAATVY010000003.1"/>
</dbReference>
<reference evidence="1 2" key="1">
    <citation type="submission" date="2020-03" db="EMBL/GenBank/DDBJ databases">
        <title>WGS of the type strain of Planosporangium spp.</title>
        <authorList>
            <person name="Thawai C."/>
        </authorList>
    </citation>
    <scope>NUCLEOTIDE SEQUENCE [LARGE SCALE GENOMIC DNA]</scope>
    <source>
        <strain evidence="1 2">TBRC 5610</strain>
    </source>
</reference>
<evidence type="ECO:0000313" key="2">
    <source>
        <dbReference type="Proteomes" id="UP000722989"/>
    </source>
</evidence>
<evidence type="ECO:0000313" key="1">
    <source>
        <dbReference type="EMBL" id="NJC69278.1"/>
    </source>
</evidence>
<dbReference type="Pfam" id="PF11209">
    <property type="entry name" value="LmeA"/>
    <property type="match status" value="1"/>
</dbReference>
<name>A0ABX0XVN8_9ACTN</name>
<dbReference type="EMBL" id="JAATVY010000003">
    <property type="protein sequence ID" value="NJC69278.1"/>
    <property type="molecule type" value="Genomic_DNA"/>
</dbReference>
<dbReference type="InterPro" id="IPR021373">
    <property type="entry name" value="DUF2993"/>
</dbReference>
<accession>A0ABX0XVN8</accession>
<sequence length="264" mass="27582">MAVRGRRSLIGLVTVVVVLAGLFVVADRVAANMAEQRIADQAATEMRNRGITSDGKPTADIAGFPFLTQVMGGTYQKVTITVDHPRNDQGALDKMTLVATNIHAPLDAITSGHGQVKADAVQGTATVGWSAIRDLIDLTPLRQIPGLDVSQLKLGVKNDHVNLTAPISIAGFTLQLQATGTLAVNKGEVRLQLDDVRAADSGGAATLIPQSVISSFIGQYRDQLAARIAVPNLPYSLVVNKVATSDTGVLITATAADVVLSGQS</sequence>
<protein>
    <submittedName>
        <fullName evidence="1">DUF2993 domain-containing protein</fullName>
    </submittedName>
</protein>
<gene>
    <name evidence="1" type="ORF">HC031_06025</name>
</gene>